<dbReference type="RefSeq" id="WP_072726532.1">
    <property type="nucleotide sequence ID" value="NZ_FQXH01000044.1"/>
</dbReference>
<feature type="transmembrane region" description="Helical" evidence="1">
    <location>
        <begin position="12"/>
        <end position="37"/>
    </location>
</feature>
<gene>
    <name evidence="2" type="ORF">SAMN02744040_02306</name>
</gene>
<accession>A0A1M5TV30</accession>
<dbReference type="AlphaFoldDB" id="A0A1M5TV30"/>
<evidence type="ECO:0000313" key="3">
    <source>
        <dbReference type="Proteomes" id="UP000242520"/>
    </source>
</evidence>
<feature type="transmembrane region" description="Helical" evidence="1">
    <location>
        <begin position="67"/>
        <end position="84"/>
    </location>
</feature>
<dbReference type="EMBL" id="FQXH01000044">
    <property type="protein sequence ID" value="SHH54490.1"/>
    <property type="molecule type" value="Genomic_DNA"/>
</dbReference>
<keyword evidence="3" id="KW-1185">Reference proteome</keyword>
<evidence type="ECO:0000256" key="1">
    <source>
        <dbReference type="SAM" id="Phobius"/>
    </source>
</evidence>
<keyword evidence="1" id="KW-0472">Membrane</keyword>
<keyword evidence="1" id="KW-0812">Transmembrane</keyword>
<name>A0A1M5TV30_9FIRM</name>
<evidence type="ECO:0000313" key="2">
    <source>
        <dbReference type="EMBL" id="SHH54490.1"/>
    </source>
</evidence>
<feature type="transmembrane region" description="Helical" evidence="1">
    <location>
        <begin position="133"/>
        <end position="150"/>
    </location>
</feature>
<sequence length="154" mass="18270">MCCMNKNIKEMILINIKTYIFLGVFIFIFDSILSPLGFSLKKFILILFILLPTSIIAYRYNKWANTLIQFSILFIIIVISLKILDLLNVLSLFNGILFFIVPIIILMLYYKYNNIYIEIQGYLKNKKRNNKHIILENIILLIIYTVYVYMMKGF</sequence>
<organism evidence="2 3">
    <name type="scientific">Tepidibacter thalassicus DSM 15285</name>
    <dbReference type="NCBI Taxonomy" id="1123350"/>
    <lineage>
        <taxon>Bacteria</taxon>
        <taxon>Bacillati</taxon>
        <taxon>Bacillota</taxon>
        <taxon>Clostridia</taxon>
        <taxon>Peptostreptococcales</taxon>
        <taxon>Peptostreptococcaceae</taxon>
        <taxon>Tepidibacter</taxon>
    </lineage>
</organism>
<feature type="transmembrane region" description="Helical" evidence="1">
    <location>
        <begin position="43"/>
        <end position="60"/>
    </location>
</feature>
<feature type="transmembrane region" description="Helical" evidence="1">
    <location>
        <begin position="90"/>
        <end position="112"/>
    </location>
</feature>
<proteinExistence type="predicted"/>
<reference evidence="3" key="1">
    <citation type="submission" date="2016-11" db="EMBL/GenBank/DDBJ databases">
        <authorList>
            <person name="Varghese N."/>
            <person name="Submissions S."/>
        </authorList>
    </citation>
    <scope>NUCLEOTIDE SEQUENCE [LARGE SCALE GENOMIC DNA]</scope>
    <source>
        <strain evidence="3">DSM 15285</strain>
    </source>
</reference>
<dbReference type="Proteomes" id="UP000242520">
    <property type="component" value="Unassembled WGS sequence"/>
</dbReference>
<protein>
    <submittedName>
        <fullName evidence="2">Uncharacterized protein</fullName>
    </submittedName>
</protein>
<keyword evidence="1" id="KW-1133">Transmembrane helix</keyword>